<gene>
    <name evidence="9" type="ORF">CUN67_24680</name>
</gene>
<dbReference type="PIRSF" id="PIRSF004669">
    <property type="entry name" value="FliQ"/>
    <property type="match status" value="1"/>
</dbReference>
<dbReference type="EMBL" id="CP024770">
    <property type="protein sequence ID" value="QGY32192.1"/>
    <property type="molecule type" value="Genomic_DNA"/>
</dbReference>
<evidence type="ECO:0000256" key="4">
    <source>
        <dbReference type="ARBA" id="ARBA00022692"/>
    </source>
</evidence>
<dbReference type="GO" id="GO:0005886">
    <property type="term" value="C:plasma membrane"/>
    <property type="evidence" value="ECO:0007669"/>
    <property type="project" value="UniProtKB-SubCell"/>
</dbReference>
<evidence type="ECO:0000256" key="5">
    <source>
        <dbReference type="ARBA" id="ARBA00022989"/>
    </source>
</evidence>
<keyword evidence="5 8" id="KW-1133">Transmembrane helix</keyword>
<geneLocation type="plasmid" evidence="10">
    <name>pne1b</name>
</geneLocation>
<evidence type="ECO:0000256" key="8">
    <source>
        <dbReference type="SAM" id="Phobius"/>
    </source>
</evidence>
<keyword evidence="6" id="KW-0843">Virulence</keyword>
<dbReference type="PANTHER" id="PTHR34040:SF7">
    <property type="entry name" value="SURFACE PRESENTATION OF ANTIGENS PROTEIN SPAQ"/>
    <property type="match status" value="1"/>
</dbReference>
<organism evidence="9 10">
    <name type="scientific">Pantoea cypripedii</name>
    <name type="common">Pectobacterium cypripedii</name>
    <name type="synonym">Erwinia cypripedii</name>
    <dbReference type="NCBI Taxonomy" id="55209"/>
    <lineage>
        <taxon>Bacteria</taxon>
        <taxon>Pseudomonadati</taxon>
        <taxon>Pseudomonadota</taxon>
        <taxon>Gammaproteobacteria</taxon>
        <taxon>Enterobacterales</taxon>
        <taxon>Erwiniaceae</taxon>
        <taxon>Pantoea</taxon>
    </lineage>
</organism>
<name>A0A6B9G5V5_PANCY</name>
<dbReference type="PANTHER" id="PTHR34040">
    <property type="entry name" value="FLAGELLAR BIOSYNTHETIC PROTEIN FLIQ"/>
    <property type="match status" value="1"/>
</dbReference>
<protein>
    <submittedName>
        <fullName evidence="9">EscS/YscS/HrcS family type III secretion system export apparatus protein</fullName>
    </submittedName>
</protein>
<comment type="subcellular location">
    <subcellularLocation>
        <location evidence="1">Cell membrane</location>
        <topology evidence="1">Multi-pass membrane protein</topology>
    </subcellularLocation>
</comment>
<dbReference type="InterPro" id="IPR002191">
    <property type="entry name" value="Bac_export_3"/>
</dbReference>
<proteinExistence type="inferred from homology"/>
<keyword evidence="9" id="KW-0614">Plasmid</keyword>
<dbReference type="NCBIfam" id="TIGR01403">
    <property type="entry name" value="fliQ_rel_III"/>
    <property type="match status" value="1"/>
</dbReference>
<sequence length="85" mass="9476">MTEISYVSNKAIWLILVLSAWPVIVATMVGLIVAVIQTVTQIQEQTLSFGIKLIAVSVCLFQLSGWMSQVIMNYANELFTLISQR</sequence>
<evidence type="ECO:0000256" key="1">
    <source>
        <dbReference type="ARBA" id="ARBA00004651"/>
    </source>
</evidence>
<keyword evidence="7 8" id="KW-0472">Membrane</keyword>
<evidence type="ECO:0000256" key="7">
    <source>
        <dbReference type="ARBA" id="ARBA00023136"/>
    </source>
</evidence>
<dbReference type="PRINTS" id="PR00952">
    <property type="entry name" value="TYPE3IMQPROT"/>
</dbReference>
<evidence type="ECO:0000256" key="6">
    <source>
        <dbReference type="ARBA" id="ARBA00023026"/>
    </source>
</evidence>
<reference evidence="9 10" key="1">
    <citation type="submission" date="2017-11" db="EMBL/GenBank/DDBJ databases">
        <title>Genome sequence of Pantoea cypripedii NE1.</title>
        <authorList>
            <person name="Nascimento F.X."/>
        </authorList>
    </citation>
    <scope>NUCLEOTIDE SEQUENCE [LARGE SCALE GENOMIC DNA]</scope>
    <source>
        <strain evidence="9 10">NE1</strain>
        <plasmid evidence="10">pne1b</plasmid>
    </source>
</reference>
<dbReference type="InterPro" id="IPR006306">
    <property type="entry name" value="T3SS_HrpO"/>
</dbReference>
<evidence type="ECO:0000313" key="10">
    <source>
        <dbReference type="Proteomes" id="UP000502005"/>
    </source>
</evidence>
<comment type="similarity">
    <text evidence="2">Belongs to the FliQ/MopD/SpaQ family.</text>
</comment>
<dbReference type="Pfam" id="PF01313">
    <property type="entry name" value="Bac_export_3"/>
    <property type="match status" value="1"/>
</dbReference>
<dbReference type="RefSeq" id="WP_208718087.1">
    <property type="nucleotide sequence ID" value="NZ_CP024770.1"/>
</dbReference>
<evidence type="ECO:0000313" key="9">
    <source>
        <dbReference type="EMBL" id="QGY32192.1"/>
    </source>
</evidence>
<dbReference type="AlphaFoldDB" id="A0A6B9G5V5"/>
<feature type="transmembrane region" description="Helical" evidence="8">
    <location>
        <begin position="12"/>
        <end position="35"/>
    </location>
</feature>
<dbReference type="GO" id="GO:0009306">
    <property type="term" value="P:protein secretion"/>
    <property type="evidence" value="ECO:0007669"/>
    <property type="project" value="InterPro"/>
</dbReference>
<evidence type="ECO:0000256" key="3">
    <source>
        <dbReference type="ARBA" id="ARBA00022475"/>
    </source>
</evidence>
<evidence type="ECO:0000256" key="2">
    <source>
        <dbReference type="ARBA" id="ARBA00006156"/>
    </source>
</evidence>
<dbReference type="Proteomes" id="UP000502005">
    <property type="component" value="Plasmid pNE1B"/>
</dbReference>
<keyword evidence="4 8" id="KW-0812">Transmembrane</keyword>
<feature type="transmembrane region" description="Helical" evidence="8">
    <location>
        <begin position="47"/>
        <end position="67"/>
    </location>
</feature>
<keyword evidence="3" id="KW-1003">Cell membrane</keyword>
<accession>A0A6B9G5V5</accession>